<dbReference type="PANTHER" id="PTHR33463:SF174">
    <property type="entry name" value="DOMAIN-CONTAINING DISEASE RESISTANCE PROTEIN, PUTATIVE-RELATED"/>
    <property type="match status" value="1"/>
</dbReference>
<dbReference type="GO" id="GO:0006952">
    <property type="term" value="P:defense response"/>
    <property type="evidence" value="ECO:0007669"/>
    <property type="project" value="UniProtKB-KW"/>
</dbReference>
<gene>
    <name evidence="8" type="primary">LOC110415645</name>
</gene>
<evidence type="ECO:0000259" key="6">
    <source>
        <dbReference type="Pfam" id="PF23247"/>
    </source>
</evidence>
<dbReference type="GO" id="GO:0005524">
    <property type="term" value="F:ATP binding"/>
    <property type="evidence" value="ECO:0007669"/>
    <property type="project" value="UniProtKB-KW"/>
</dbReference>
<dbReference type="SUPFAM" id="SSF52540">
    <property type="entry name" value="P-loop containing nucleoside triphosphate hydrolases"/>
    <property type="match status" value="1"/>
</dbReference>
<sequence>SERLKKEKKILVVLDDVWARLDLEQVGIPFGDQHKGCKILLTSRNRDVLTNEMDAKKAFIIDGLKETEAWDLFKRTVENDFEDPELRYVATEVAKKCEGLPVAIVTVARALKSKDIHAWKDASRKLQKPSPSNFTGIPAAVYSAIELSYNYLESDELRQTFLLCGLLGHNARVEDLVRYGIGLRLFDNVDTVEDTRNRALTLVSGLKAFCLLRDSYSHDRFDMHDFDCDVALAIASRDNHAFALKLEGVFDDWPDEERMRKFKMISLSFDSAQKLPHGLECPLLDFFFMALQEKSYVHPFMASEDSDREMPASFFRGMENLKVLHLIKIKFSSVSLPTSLRTLCLNQCVLREMVNLGKLKNLEILNLSGSNIKMLPEETGQLTRLRLLDLSGCYNLKISTGVLSSLSKLEELYMGGSFHLWNEGSNARLDELRDLPCLTTLYACILDVKIVSSDLFILFAEKLKRYRIFIGNNEFWPGGIKFSRALKLKLNTNINQLDDGMQRLLMKSTAFYLENLEGPKIVFSEEGNREGLLHLKHIHIERGSEIQYIMKDNNALNKIEFRQLEWLILAKLPQLISFCSKNRSGASTSTPQHELALFGEEMRFPCLEKLQLETLKVEKIWPHQFSIISDYLQNLKSLSIQNCDNLKHILSYSVATSLTHLKSLEIYGCECLKEIMFMEDIEEDMMDRLFPKLELLKFQELPNLTRFCHGSNFEFPLLKKLIIKECPTFETVFSKSTMANEIHIIQEVEENNSEINVPHLFNEKMKFPCLEELQLYSLNVEKIWPNQFSTISDYLQNLTWLSIQYCDNLKHILSYSVATSLTHLKSFEIKGCGCLKEIMFMEDIEEDMMDQIFPKLELLKFEDLPNLMRFCHGSHFEFPLLKKLIIEDCPTFETFFSKSTRASFPNLEKLTLEDNSIMKEIWHGQLRAECDEGKRRIVFPRLKYLELSYLPTLASFCSRDQIFEFPALEKMVVTDCPKMKIFCQGDLSTPQLQKVILRKYEDEEKGWWEGDLNTTIERMFEERVGYSDLRLSDASELMEIWSKNPQEILSFKHLETLQVYDCSTLRFLFTLSMALTLPQLRKMEVRNCTEMEHIIIDEGPHKQVSNKIVFPLLRFITLESCADLATFYQGSKILECPSLERFKVVDCPQMFAFASALSREQRIEMIDEGGNTTRLSKGIADVVFFDNMVAFPRLYYLHIEGIGKLRKIWDDKVTTNSFCDLQYLKVKDCERLSNIFPLNMMERLQKLFSLYIVNCDSLEEIIEPQGLNSNESHAVTATESRLSELPELTHLSKEEIPLGEVVFNNLMHLEVSGCGKLKNLMPSSTSFKDLISLKVSKCHGLMNLATLPVPKSMVLLGEMSITDCQMLEEIIASASDEVMDGIIFSKLWSLELDGLSSLSRFCSGNYMLGFPSLKKVIMRRCPKMEIFSKGELSTPMLHSILSTEDAYVGRWEGNLNATIQQLFKEENVQNCEETEVSF</sequence>
<dbReference type="PANTHER" id="PTHR33463">
    <property type="entry name" value="NB-ARC DOMAIN-CONTAINING PROTEIN-RELATED"/>
    <property type="match status" value="1"/>
</dbReference>
<name>A0A6J1A844_9ROSI</name>
<dbReference type="InterPro" id="IPR042197">
    <property type="entry name" value="Apaf_helical"/>
</dbReference>
<keyword evidence="4" id="KW-0067">ATP-binding</keyword>
<dbReference type="InterPro" id="IPR027417">
    <property type="entry name" value="P-loop_NTPase"/>
</dbReference>
<feature type="domain" description="Disease resistance protein At4g27190-like leucine-rich repeats" evidence="6">
    <location>
        <begin position="1204"/>
        <end position="1325"/>
    </location>
</feature>
<keyword evidence="3" id="KW-0611">Plant defense</keyword>
<feature type="domain" description="Disease resistance protein At4g27190-like leucine-rich repeats" evidence="6">
    <location>
        <begin position="1024"/>
        <end position="1088"/>
    </location>
</feature>
<evidence type="ECO:0000256" key="2">
    <source>
        <dbReference type="ARBA" id="ARBA00022741"/>
    </source>
</evidence>
<keyword evidence="2" id="KW-0547">Nucleotide-binding</keyword>
<feature type="domain" description="NB-ARC" evidence="5">
    <location>
        <begin position="6"/>
        <end position="78"/>
    </location>
</feature>
<dbReference type="InterPro" id="IPR050905">
    <property type="entry name" value="Plant_NBS-LRR"/>
</dbReference>
<feature type="non-terminal residue" evidence="8">
    <location>
        <position position="1"/>
    </location>
</feature>
<feature type="domain" description="Disease resistance protein At4g27190-like leucine-rich repeats" evidence="6">
    <location>
        <begin position="607"/>
        <end position="739"/>
    </location>
</feature>
<keyword evidence="7" id="KW-1185">Reference proteome</keyword>
<reference evidence="8" key="1">
    <citation type="submission" date="2025-08" db="UniProtKB">
        <authorList>
            <consortium name="RefSeq"/>
        </authorList>
    </citation>
    <scope>IDENTIFICATION</scope>
    <source>
        <tissue evidence="8">Leaf</tissue>
    </source>
</reference>
<dbReference type="Gene3D" id="3.80.10.10">
    <property type="entry name" value="Ribonuclease Inhibitor"/>
    <property type="match status" value="7"/>
</dbReference>
<feature type="domain" description="Disease resistance protein At4g27190-like leucine-rich repeats" evidence="6">
    <location>
        <begin position="770"/>
        <end position="914"/>
    </location>
</feature>
<dbReference type="Pfam" id="PF00931">
    <property type="entry name" value="NB-ARC"/>
    <property type="match status" value="1"/>
</dbReference>
<protein>
    <submittedName>
        <fullName evidence="8">Probable disease resistance protein At1g58602</fullName>
    </submittedName>
</protein>
<evidence type="ECO:0000259" key="5">
    <source>
        <dbReference type="Pfam" id="PF00931"/>
    </source>
</evidence>
<dbReference type="InterPro" id="IPR002182">
    <property type="entry name" value="NB-ARC"/>
</dbReference>
<evidence type="ECO:0000313" key="8">
    <source>
        <dbReference type="RefSeq" id="XP_021283020.1"/>
    </source>
</evidence>
<dbReference type="RefSeq" id="XP_021283020.1">
    <property type="nucleotide sequence ID" value="XM_021427345.1"/>
</dbReference>
<organism evidence="7 8">
    <name type="scientific">Herrania umbratica</name>
    <dbReference type="NCBI Taxonomy" id="108875"/>
    <lineage>
        <taxon>Eukaryota</taxon>
        <taxon>Viridiplantae</taxon>
        <taxon>Streptophyta</taxon>
        <taxon>Embryophyta</taxon>
        <taxon>Tracheophyta</taxon>
        <taxon>Spermatophyta</taxon>
        <taxon>Magnoliopsida</taxon>
        <taxon>eudicotyledons</taxon>
        <taxon>Gunneridae</taxon>
        <taxon>Pentapetalae</taxon>
        <taxon>rosids</taxon>
        <taxon>malvids</taxon>
        <taxon>Malvales</taxon>
        <taxon>Malvaceae</taxon>
        <taxon>Byttnerioideae</taxon>
        <taxon>Herrania</taxon>
    </lineage>
</organism>
<dbReference type="GeneID" id="110415645"/>
<dbReference type="GO" id="GO:0043531">
    <property type="term" value="F:ADP binding"/>
    <property type="evidence" value="ECO:0007669"/>
    <property type="project" value="InterPro"/>
</dbReference>
<dbReference type="Proteomes" id="UP000504621">
    <property type="component" value="Unplaced"/>
</dbReference>
<dbReference type="Pfam" id="PF23247">
    <property type="entry name" value="LRR_RPS2"/>
    <property type="match status" value="4"/>
</dbReference>
<dbReference type="SUPFAM" id="SSF52047">
    <property type="entry name" value="RNI-like"/>
    <property type="match status" value="2"/>
</dbReference>
<evidence type="ECO:0000256" key="1">
    <source>
        <dbReference type="ARBA" id="ARBA00008894"/>
    </source>
</evidence>
<evidence type="ECO:0000313" key="7">
    <source>
        <dbReference type="Proteomes" id="UP000504621"/>
    </source>
</evidence>
<accession>A0A6J1A844</accession>
<dbReference type="PRINTS" id="PR00364">
    <property type="entry name" value="DISEASERSIST"/>
</dbReference>
<dbReference type="SUPFAM" id="SSF52058">
    <property type="entry name" value="L domain-like"/>
    <property type="match status" value="1"/>
</dbReference>
<proteinExistence type="inferred from homology"/>
<dbReference type="OrthoDB" id="1747797at2759"/>
<dbReference type="InterPro" id="IPR032675">
    <property type="entry name" value="LRR_dom_sf"/>
</dbReference>
<comment type="similarity">
    <text evidence="1">Belongs to the disease resistance NB-LRR family.</text>
</comment>
<dbReference type="Gene3D" id="1.10.8.430">
    <property type="entry name" value="Helical domain of apoptotic protease-activating factors"/>
    <property type="match status" value="1"/>
</dbReference>
<dbReference type="Gene3D" id="3.40.50.300">
    <property type="entry name" value="P-loop containing nucleotide triphosphate hydrolases"/>
    <property type="match status" value="1"/>
</dbReference>
<evidence type="ECO:0000256" key="3">
    <source>
        <dbReference type="ARBA" id="ARBA00022821"/>
    </source>
</evidence>
<dbReference type="InterPro" id="IPR057135">
    <property type="entry name" value="At4g27190-like_LRR"/>
</dbReference>
<evidence type="ECO:0000256" key="4">
    <source>
        <dbReference type="ARBA" id="ARBA00022840"/>
    </source>
</evidence>